<accession>A0A165FPN9</accession>
<dbReference type="OrthoDB" id="5961at2759"/>
<dbReference type="EMBL" id="KV407461">
    <property type="protein sequence ID" value="KZF21233.1"/>
    <property type="molecule type" value="Genomic_DNA"/>
</dbReference>
<dbReference type="InterPro" id="IPR040202">
    <property type="entry name" value="Brl1/Brr6"/>
</dbReference>
<evidence type="ECO:0000259" key="3">
    <source>
        <dbReference type="SMART" id="SM01042"/>
    </source>
</evidence>
<keyword evidence="2" id="KW-0812">Transmembrane</keyword>
<organism evidence="4 5">
    <name type="scientific">Xylona heveae (strain CBS 132557 / TC161)</name>
    <dbReference type="NCBI Taxonomy" id="1328760"/>
    <lineage>
        <taxon>Eukaryota</taxon>
        <taxon>Fungi</taxon>
        <taxon>Dikarya</taxon>
        <taxon>Ascomycota</taxon>
        <taxon>Pezizomycotina</taxon>
        <taxon>Xylonomycetes</taxon>
        <taxon>Xylonales</taxon>
        <taxon>Xylonaceae</taxon>
        <taxon>Xylona</taxon>
    </lineage>
</organism>
<evidence type="ECO:0000256" key="2">
    <source>
        <dbReference type="SAM" id="Phobius"/>
    </source>
</evidence>
<evidence type="ECO:0000313" key="5">
    <source>
        <dbReference type="Proteomes" id="UP000076632"/>
    </source>
</evidence>
<feature type="domain" description="Brl1/Brr6" evidence="3">
    <location>
        <begin position="269"/>
        <end position="402"/>
    </location>
</feature>
<dbReference type="GO" id="GO:0031965">
    <property type="term" value="C:nuclear membrane"/>
    <property type="evidence" value="ECO:0007669"/>
    <property type="project" value="InterPro"/>
</dbReference>
<keyword evidence="5" id="KW-1185">Reference proteome</keyword>
<evidence type="ECO:0000256" key="1">
    <source>
        <dbReference type="SAM" id="MobiDB-lite"/>
    </source>
</evidence>
<feature type="region of interest" description="Disordered" evidence="1">
    <location>
        <begin position="1"/>
        <end position="93"/>
    </location>
</feature>
<dbReference type="RefSeq" id="XP_018186788.1">
    <property type="nucleotide sequence ID" value="XM_018331209.1"/>
</dbReference>
<feature type="compositionally biased region" description="Polar residues" evidence="1">
    <location>
        <begin position="58"/>
        <end position="78"/>
    </location>
</feature>
<feature type="transmembrane region" description="Helical" evidence="2">
    <location>
        <begin position="271"/>
        <end position="293"/>
    </location>
</feature>
<feature type="region of interest" description="Disordered" evidence="1">
    <location>
        <begin position="448"/>
        <end position="493"/>
    </location>
</feature>
<evidence type="ECO:0000313" key="4">
    <source>
        <dbReference type="EMBL" id="KZF21233.1"/>
    </source>
</evidence>
<feature type="compositionally biased region" description="Basic and acidic residues" evidence="1">
    <location>
        <begin position="476"/>
        <end position="487"/>
    </location>
</feature>
<dbReference type="Pfam" id="PF10104">
    <property type="entry name" value="Brr6_like_C_C"/>
    <property type="match status" value="1"/>
</dbReference>
<dbReference type="OMA" id="HPHIPRI"/>
<dbReference type="InterPro" id="IPR018767">
    <property type="entry name" value="Brl1/Brr6_dom"/>
</dbReference>
<dbReference type="SMART" id="SM01042">
    <property type="entry name" value="Brr6_like_C_C"/>
    <property type="match status" value="1"/>
</dbReference>
<keyword evidence="2" id="KW-1133">Transmembrane helix</keyword>
<dbReference type="PANTHER" id="PTHR28136">
    <property type="entry name" value="NUCLEUS EXPORT PROTEIN BRR6"/>
    <property type="match status" value="1"/>
</dbReference>
<feature type="region of interest" description="Disordered" evidence="1">
    <location>
        <begin position="108"/>
        <end position="136"/>
    </location>
</feature>
<proteinExistence type="predicted"/>
<dbReference type="InParanoid" id="A0A165FPN9"/>
<feature type="transmembrane region" description="Helical" evidence="2">
    <location>
        <begin position="379"/>
        <end position="401"/>
    </location>
</feature>
<reference evidence="4 5" key="1">
    <citation type="journal article" date="2016" name="Fungal Biol.">
        <title>The genome of Xylona heveae provides a window into fungal endophytism.</title>
        <authorList>
            <person name="Gazis R."/>
            <person name="Kuo A."/>
            <person name="Riley R."/>
            <person name="LaButti K."/>
            <person name="Lipzen A."/>
            <person name="Lin J."/>
            <person name="Amirebrahimi M."/>
            <person name="Hesse C.N."/>
            <person name="Spatafora J.W."/>
            <person name="Henrissat B."/>
            <person name="Hainaut M."/>
            <person name="Grigoriev I.V."/>
            <person name="Hibbett D.S."/>
        </authorList>
    </citation>
    <scope>NUCLEOTIDE SEQUENCE [LARGE SCALE GENOMIC DNA]</scope>
    <source>
        <strain evidence="4 5">TC161</strain>
    </source>
</reference>
<feature type="compositionally biased region" description="Basic and acidic residues" evidence="1">
    <location>
        <begin position="223"/>
        <end position="239"/>
    </location>
</feature>
<protein>
    <recommendedName>
        <fullName evidence="3">Brl1/Brr6 domain-containing protein</fullName>
    </recommendedName>
</protein>
<feature type="compositionally biased region" description="Basic and acidic residues" evidence="1">
    <location>
        <begin position="1"/>
        <end position="10"/>
    </location>
</feature>
<dbReference type="Proteomes" id="UP000076632">
    <property type="component" value="Unassembled WGS sequence"/>
</dbReference>
<dbReference type="GO" id="GO:0055088">
    <property type="term" value="P:lipid homeostasis"/>
    <property type="evidence" value="ECO:0007669"/>
    <property type="project" value="InterPro"/>
</dbReference>
<dbReference type="GO" id="GO:0006998">
    <property type="term" value="P:nuclear envelope organization"/>
    <property type="evidence" value="ECO:0007669"/>
    <property type="project" value="InterPro"/>
</dbReference>
<dbReference type="PANTHER" id="PTHR28136:SF1">
    <property type="entry name" value="NUCLEUS EXPORT PROTEIN BRL1"/>
    <property type="match status" value="1"/>
</dbReference>
<name>A0A165FPN9_XYLHT</name>
<sequence>MSNLRTHESPMDFEWQTLGPADESSPFHRLAVNHRQKSQQGGSAEDDGALGKKRSRSIFDSPSKPSAPSLRDPNSQPFLFSGTPGVKLPPAFRNPAFTTPRKFDVDMFSSGAENASSPEQADAEDTPEPTRTSNTATATAEALWLNGNQNQFSNVFGVPTEKKKETFLDKLRTTTTSLDHGDSRKQYYNNGILKRVQRRRRRDAEREHRLTHRRHDSYESDSDDVRGRRRISSDHRQLRNQDAPSSAKQAVLSSVFAFIENHPNLPHILSFYAQLLLNVFLVFFFIYIICAFWSTIRNDVDKKSEEIAAETLAEMSVCARNYVDNRCDGPNRVPAVETICNNWERCMNRDPNLVGRARVSAHTFAEIFNSFIEPISYKAMFFTLFLVFGCFGISNFAFGFFRNKALASLNAAAPFMHAPQPQYHPPQQQHPGPSAFFNRPYDGYTHFQEAREPGPSGYPLGPGHEPYGLPPAASGRDGKPNVDESPVKRLTYH</sequence>
<gene>
    <name evidence="4" type="ORF">L228DRAFT_240103</name>
</gene>
<feature type="region of interest" description="Disordered" evidence="1">
    <location>
        <begin position="176"/>
        <end position="245"/>
    </location>
</feature>
<keyword evidence="2" id="KW-0472">Membrane</keyword>
<dbReference type="GeneID" id="28896346"/>
<dbReference type="AlphaFoldDB" id="A0A165FPN9"/>
<dbReference type="STRING" id="1328760.A0A165FPN9"/>